<dbReference type="RefSeq" id="WP_149751216.1">
    <property type="nucleotide sequence ID" value="NZ_VUJW01000009.1"/>
</dbReference>
<feature type="region of interest" description="Disordered" evidence="1">
    <location>
        <begin position="347"/>
        <end position="372"/>
    </location>
</feature>
<reference evidence="4 5" key="2">
    <citation type="submission" date="2019-09" db="EMBL/GenBank/DDBJ databases">
        <authorList>
            <person name="Jin C."/>
        </authorList>
    </citation>
    <scope>NUCLEOTIDE SEQUENCE [LARGE SCALE GENOMIC DNA]</scope>
    <source>
        <strain evidence="4 5">BN140041</strain>
    </source>
</reference>
<evidence type="ECO:0000259" key="2">
    <source>
        <dbReference type="Pfam" id="PF02470"/>
    </source>
</evidence>
<feature type="domain" description="Mce/MlaD" evidence="2">
    <location>
        <begin position="51"/>
        <end position="127"/>
    </location>
</feature>
<dbReference type="AlphaFoldDB" id="A0A5B1M310"/>
<comment type="caution">
    <text evidence="4">The sequence shown here is derived from an EMBL/GenBank/DDBJ whole genome shotgun (WGS) entry which is preliminary data.</text>
</comment>
<dbReference type="EMBL" id="VUJW01000009">
    <property type="protein sequence ID" value="KAA1426140.1"/>
    <property type="molecule type" value="Genomic_DNA"/>
</dbReference>
<protein>
    <submittedName>
        <fullName evidence="4">MCE family protein</fullName>
    </submittedName>
</protein>
<dbReference type="GO" id="GO:0005576">
    <property type="term" value="C:extracellular region"/>
    <property type="evidence" value="ECO:0007669"/>
    <property type="project" value="TreeGrafter"/>
</dbReference>
<reference evidence="4 5" key="1">
    <citation type="submission" date="2019-09" db="EMBL/GenBank/DDBJ databases">
        <title>Nocardioides panacisoli sp. nov., isolated from the soil of a ginseng field.</title>
        <authorList>
            <person name="Cho C."/>
        </authorList>
    </citation>
    <scope>NUCLEOTIDE SEQUENCE [LARGE SCALE GENOMIC DNA]</scope>
    <source>
        <strain evidence="4 5">BN140041</strain>
    </source>
</reference>
<evidence type="ECO:0000256" key="1">
    <source>
        <dbReference type="SAM" id="MobiDB-lite"/>
    </source>
</evidence>
<organism evidence="4 5">
    <name type="scientific">Nocardioides antri</name>
    <dbReference type="NCBI Taxonomy" id="2607659"/>
    <lineage>
        <taxon>Bacteria</taxon>
        <taxon>Bacillati</taxon>
        <taxon>Actinomycetota</taxon>
        <taxon>Actinomycetes</taxon>
        <taxon>Propionibacteriales</taxon>
        <taxon>Nocardioidaceae</taxon>
        <taxon>Nocardioides</taxon>
    </lineage>
</organism>
<evidence type="ECO:0000313" key="4">
    <source>
        <dbReference type="EMBL" id="KAA1426140.1"/>
    </source>
</evidence>
<name>A0A5B1M310_9ACTN</name>
<sequence>MSRPRTPALRRTLAAVVAGATIALPVTGCGVTGGVYEMPLPGGADLGQRPMTITAEFGDVLDLVPHSGVKLDHVDVGEVTAIDLAPDGRSAVVTLRIRGDLGLSADTSARIQQTSLLGEKYVALEPGDSADALADGARLERLRTSQAVGAEEVLGALSALLNGGGIAQFQTISRELQAVGGGRTDGVRAFLEEMGDLVGSLDRRRTSITDAIDGLHALSTSLDDNRAQIDRVLTDLTPGIEALADQRSELVGMLEALDRLSVVTLDVLDRAGDDIAADLDALAPVLDQLARTGRDLPLSLEVLLTFPFTDAVLEAARGDYLNLYVTLHLSSTGFLSQPDDRWPYRTDADPVPLLFEAPPEDQPTEPTPEVSG</sequence>
<dbReference type="Pfam" id="PF02470">
    <property type="entry name" value="MlaD"/>
    <property type="match status" value="1"/>
</dbReference>
<proteinExistence type="predicted"/>
<dbReference type="InterPro" id="IPR052336">
    <property type="entry name" value="MlaD_Phospholipid_Transporter"/>
</dbReference>
<keyword evidence="5" id="KW-1185">Reference proteome</keyword>
<accession>A0A5B1M310</accession>
<dbReference type="InterPro" id="IPR005693">
    <property type="entry name" value="Mce"/>
</dbReference>
<dbReference type="PANTHER" id="PTHR33371:SF15">
    <property type="entry name" value="LIPOPROTEIN LPRN"/>
    <property type="match status" value="1"/>
</dbReference>
<evidence type="ECO:0000313" key="5">
    <source>
        <dbReference type="Proteomes" id="UP000324351"/>
    </source>
</evidence>
<dbReference type="InterPro" id="IPR003399">
    <property type="entry name" value="Mce/MlaD"/>
</dbReference>
<dbReference type="NCBIfam" id="TIGR00996">
    <property type="entry name" value="Mtu_fam_mce"/>
    <property type="match status" value="1"/>
</dbReference>
<dbReference type="InterPro" id="IPR024516">
    <property type="entry name" value="Mce_C"/>
</dbReference>
<dbReference type="PANTHER" id="PTHR33371">
    <property type="entry name" value="INTERMEMBRANE PHOSPHOLIPID TRANSPORT SYSTEM BINDING PROTEIN MLAD-RELATED"/>
    <property type="match status" value="1"/>
</dbReference>
<dbReference type="Proteomes" id="UP000324351">
    <property type="component" value="Unassembled WGS sequence"/>
</dbReference>
<feature type="domain" description="Mammalian cell entry C-terminal" evidence="3">
    <location>
        <begin position="130"/>
        <end position="301"/>
    </location>
</feature>
<dbReference type="Pfam" id="PF11887">
    <property type="entry name" value="Mce4_CUP1"/>
    <property type="match status" value="1"/>
</dbReference>
<evidence type="ECO:0000259" key="3">
    <source>
        <dbReference type="Pfam" id="PF11887"/>
    </source>
</evidence>
<gene>
    <name evidence="4" type="ORF">F0U47_14600</name>
</gene>